<feature type="binding site" evidence="4">
    <location>
        <position position="258"/>
    </location>
    <ligand>
        <name>FAD</name>
        <dbReference type="ChEBI" id="CHEBI:57692"/>
    </ligand>
</feature>
<gene>
    <name evidence="9" type="ORF">SAMN04488565_2739</name>
</gene>
<evidence type="ECO:0000259" key="8">
    <source>
        <dbReference type="PROSITE" id="PS51645"/>
    </source>
</evidence>
<feature type="domain" description="Photolyase/cryptochrome alpha/beta" evidence="8">
    <location>
        <begin position="36"/>
        <end position="164"/>
    </location>
</feature>
<dbReference type="Gene3D" id="3.40.50.620">
    <property type="entry name" value="HUPs"/>
    <property type="match status" value="1"/>
</dbReference>
<evidence type="ECO:0000256" key="5">
    <source>
        <dbReference type="PIRSR" id="PIRSR602081-2"/>
    </source>
</evidence>
<dbReference type="GO" id="GO:0006950">
    <property type="term" value="P:response to stress"/>
    <property type="evidence" value="ECO:0007669"/>
    <property type="project" value="UniProtKB-ARBA"/>
</dbReference>
<dbReference type="Proteomes" id="UP000182690">
    <property type="component" value="Unassembled WGS sequence"/>
</dbReference>
<feature type="site" description="Electron transfer via tryptophanyl radical" evidence="5">
    <location>
        <position position="389"/>
    </location>
</feature>
<evidence type="ECO:0000313" key="9">
    <source>
        <dbReference type="EMBL" id="SDQ49769.1"/>
    </source>
</evidence>
<dbReference type="InterPro" id="IPR036134">
    <property type="entry name" value="Crypto/Photolyase_FAD-like_sf"/>
</dbReference>
<dbReference type="Gene3D" id="1.10.579.10">
    <property type="entry name" value="DNA Cyclobutane Dipyrimidine Photolyase, subunit A, domain 3"/>
    <property type="match status" value="1"/>
</dbReference>
<feature type="site" description="Electron transfer via tryptophanyl radical" evidence="5">
    <location>
        <position position="412"/>
    </location>
</feature>
<dbReference type="Pfam" id="PF03441">
    <property type="entry name" value="FAD_binding_7"/>
    <property type="match status" value="1"/>
</dbReference>
<dbReference type="STRING" id="1079994.SAMN04488565_2739"/>
<dbReference type="PANTHER" id="PTHR11455:SF9">
    <property type="entry name" value="CRYPTOCHROME CIRCADIAN CLOCK 5 ISOFORM X1"/>
    <property type="match status" value="1"/>
</dbReference>
<keyword evidence="2 4" id="KW-0274">FAD</keyword>
<dbReference type="GO" id="GO:0006139">
    <property type="term" value="P:nucleobase-containing compound metabolic process"/>
    <property type="evidence" value="ECO:0007669"/>
    <property type="project" value="UniProtKB-ARBA"/>
</dbReference>
<dbReference type="GO" id="GO:0003677">
    <property type="term" value="F:DNA binding"/>
    <property type="evidence" value="ECO:0007669"/>
    <property type="project" value="TreeGrafter"/>
</dbReference>
<dbReference type="AlphaFoldDB" id="A0A1H1BCY3"/>
<proteinExistence type="inferred from homology"/>
<dbReference type="SUPFAM" id="SSF48173">
    <property type="entry name" value="Cryptochrome/photolyase FAD-binding domain"/>
    <property type="match status" value="1"/>
</dbReference>
<comment type="similarity">
    <text evidence="6">Belongs to the DNA photolyase family.</text>
</comment>
<keyword evidence="3 6" id="KW-0157">Chromophore</keyword>
<keyword evidence="1 4" id="KW-0285">Flavoprotein</keyword>
<comment type="cofactor">
    <cofactor evidence="4">
        <name>FAD</name>
        <dbReference type="ChEBI" id="CHEBI:57692"/>
    </cofactor>
    <text evidence="4">Binds 1 FAD per subunit.</text>
</comment>
<evidence type="ECO:0000256" key="7">
    <source>
        <dbReference type="SAM" id="MobiDB-lite"/>
    </source>
</evidence>
<dbReference type="SUPFAM" id="SSF52425">
    <property type="entry name" value="Cryptochrome/photolyase, N-terminal domain"/>
    <property type="match status" value="1"/>
</dbReference>
<dbReference type="InterPro" id="IPR014729">
    <property type="entry name" value="Rossmann-like_a/b/a_fold"/>
</dbReference>
<feature type="binding site" evidence="4">
    <location>
        <begin position="402"/>
        <end position="404"/>
    </location>
    <ligand>
        <name>FAD</name>
        <dbReference type="ChEBI" id="CHEBI:57692"/>
    </ligand>
</feature>
<dbReference type="GO" id="GO:0009416">
    <property type="term" value="P:response to light stimulus"/>
    <property type="evidence" value="ECO:0007669"/>
    <property type="project" value="TreeGrafter"/>
</dbReference>
<dbReference type="InterPro" id="IPR006050">
    <property type="entry name" value="DNA_photolyase_N"/>
</dbReference>
<dbReference type="Gene3D" id="1.25.40.80">
    <property type="match status" value="1"/>
</dbReference>
<dbReference type="EMBL" id="FNKB01000002">
    <property type="protein sequence ID" value="SDQ49769.1"/>
    <property type="molecule type" value="Genomic_DNA"/>
</dbReference>
<dbReference type="PRINTS" id="PR00147">
    <property type="entry name" value="DNAPHOTLYASE"/>
</dbReference>
<feature type="binding site" evidence="4">
    <location>
        <position position="301"/>
    </location>
    <ligand>
        <name>FAD</name>
        <dbReference type="ChEBI" id="CHEBI:57692"/>
    </ligand>
</feature>
<dbReference type="InterPro" id="IPR002081">
    <property type="entry name" value="Cryptochrome/DNA_photolyase_1"/>
</dbReference>
<accession>A0A1H1BCY3</accession>
<keyword evidence="9" id="KW-0456">Lyase</keyword>
<sequence length="484" mass="54720">MDALQKYRHPLDFPKKQPVVRNPRNGNDPRPYDGLMTALIWFRDDLRLADHAALSAGARDEGGVVALYVLDEESDETRPLGGAAKWWLHESLTRLGEALHERGVPLVLRRGAAESVVPAVAAEVGADHVYWNRRYGAERHIDARIKERLHGDGVDAHSFPGGLLFEPWTVETQSGGHYRVYSPFWRACLAMPGPAEPLPIPEPLRGAEPSAASDALDDWRLQSKHPDWATGIAERWQPGEDQALARLERFLSSRAGAYAGRRDFPSEEVCSELSPYLRWGEISPRTVWHRALASGADAGAFLSELGWREFAWHTTFHNSPLHLRELNPQFAHFPWKDPDEQQLRAWQRGETGYGLVDAGMRELWQTGYMHNRVRMVTASFLTKNLLTDWRIGEAWFWDTLVDADTASNPFNWQWVAGCGADAAPYFRIFNPVTQQKKFDPDGHYVSLWASDSVLFPEIVDLRATRARALAAYDTARHSDARSDD</sequence>
<evidence type="ECO:0000256" key="2">
    <source>
        <dbReference type="ARBA" id="ARBA00022827"/>
    </source>
</evidence>
<name>A0A1H1BCY3_9MICO</name>
<dbReference type="eggNOG" id="COG0415">
    <property type="taxonomic scope" value="Bacteria"/>
</dbReference>
<dbReference type="PROSITE" id="PS00691">
    <property type="entry name" value="DNA_PHOTOLYASES_1_2"/>
    <property type="match status" value="1"/>
</dbReference>
<organism evidence="9 10">
    <name type="scientific">Leucobacter chromiiresistens</name>
    <dbReference type="NCBI Taxonomy" id="1079994"/>
    <lineage>
        <taxon>Bacteria</taxon>
        <taxon>Bacillati</taxon>
        <taxon>Actinomycetota</taxon>
        <taxon>Actinomycetes</taxon>
        <taxon>Micrococcales</taxon>
        <taxon>Microbacteriaceae</taxon>
        <taxon>Leucobacter</taxon>
    </lineage>
</organism>
<reference evidence="9 10" key="1">
    <citation type="submission" date="2016-10" db="EMBL/GenBank/DDBJ databases">
        <authorList>
            <person name="de Groot N.N."/>
        </authorList>
    </citation>
    <scope>NUCLEOTIDE SEQUENCE [LARGE SCALE GENOMIC DNA]</scope>
    <source>
        <strain evidence="9 10">DSM 22788</strain>
    </source>
</reference>
<feature type="site" description="Electron transfer via tryptophanyl radical" evidence="5">
    <location>
        <position position="335"/>
    </location>
</feature>
<dbReference type="InterPro" id="IPR005101">
    <property type="entry name" value="Cryptochr/Photolyase_FAD-bd"/>
</dbReference>
<feature type="region of interest" description="Disordered" evidence="7">
    <location>
        <begin position="9"/>
        <end position="30"/>
    </location>
</feature>
<evidence type="ECO:0000313" key="10">
    <source>
        <dbReference type="Proteomes" id="UP000182690"/>
    </source>
</evidence>
<dbReference type="InterPro" id="IPR036155">
    <property type="entry name" value="Crypto/Photolyase_N_sf"/>
</dbReference>
<evidence type="ECO:0000256" key="3">
    <source>
        <dbReference type="ARBA" id="ARBA00022991"/>
    </source>
</evidence>
<dbReference type="PROSITE" id="PS51645">
    <property type="entry name" value="PHR_CRY_ALPHA_BETA"/>
    <property type="match status" value="1"/>
</dbReference>
<evidence type="ECO:0000256" key="4">
    <source>
        <dbReference type="PIRSR" id="PIRSR602081-1"/>
    </source>
</evidence>
<dbReference type="PANTHER" id="PTHR11455">
    <property type="entry name" value="CRYPTOCHROME"/>
    <property type="match status" value="1"/>
</dbReference>
<evidence type="ECO:0000256" key="1">
    <source>
        <dbReference type="ARBA" id="ARBA00022630"/>
    </source>
</evidence>
<protein>
    <submittedName>
        <fullName evidence="9">Deoxyribodipyrimidine photo-lyase</fullName>
    </submittedName>
</protein>
<evidence type="ECO:0000256" key="6">
    <source>
        <dbReference type="RuleBase" id="RU004182"/>
    </source>
</evidence>
<dbReference type="GO" id="GO:0003904">
    <property type="term" value="F:deoxyribodipyrimidine photo-lyase activity"/>
    <property type="evidence" value="ECO:0007669"/>
    <property type="project" value="TreeGrafter"/>
</dbReference>
<dbReference type="Pfam" id="PF00875">
    <property type="entry name" value="DNA_photolyase"/>
    <property type="match status" value="1"/>
</dbReference>
<dbReference type="GO" id="GO:0071949">
    <property type="term" value="F:FAD binding"/>
    <property type="evidence" value="ECO:0007669"/>
    <property type="project" value="TreeGrafter"/>
</dbReference>
<dbReference type="InterPro" id="IPR018394">
    <property type="entry name" value="DNA_photolyase_1_CS_C"/>
</dbReference>